<evidence type="ECO:0000256" key="1">
    <source>
        <dbReference type="SAM" id="MobiDB-lite"/>
    </source>
</evidence>
<feature type="region of interest" description="Disordered" evidence="1">
    <location>
        <begin position="562"/>
        <end position="597"/>
    </location>
</feature>
<sequence length="1084" mass="115102">MDVDVAYAESVPRYVDLALFLCGETLKHIRAELQQHPAAAATLYAWHFHKVCFLHVLPNDKDAGIEDVAAENDAIVAAPPTGALYTSPSSAAAPPSQIDEEALWGVAPLPSVPSSKEVSFRRAYAQLRCPNGVDALMRANEKPDALATRAESDTFLGEGGGTSQVAGQVHPRSPRETENEWNTDEASSLSALLSATPTDVGFALLCDFLRTASQAGGASLVRRLAAALCSVVVGPKGIAATPDAHLSRVGVLPSSRPITVAQLSDLFDADLLDEEPAAEAGNVTRSFHIWVNYEWASASFARQTQLVVAVKKWVATLCRCCDDNSMQWLLAPRQRLPASMPLSPHSCAAPINVRRMHATLESVFEGHATTRAMLLELSLAQRTPHLADNALAKLLFLQGPPTSALMTQAELSNRGTQPILMCITSGMLLYAQYYLSFRSLAVAQQCTRVALQVAQEVQSNAILALAHYTAHVVATLQGRPADAANSISIALQLTLPNGPSGNSGQSSGPADGPLSPPASVMSGMDAQMASLAFVGAAQLLLFFPGAVGPALRSLLSNGYRSGGGAADDGGAEALRTRGAEGGHSEEPNDLSAKQGGTVAEQTVAHSIRHSLLCAHAALLEAPPVEGRWMGIVASLQRETLLLIGAIYGIVSSPLAITTASLGELLEEVREETLTASPVYSHHPSRMLLWEALRHAAHYALALQEGFLAPVRCTANTTSDSATLSDALQSLRSALTAVNDHYGASALAAANETMFFSLVVRYCSGCQLYRNGYIAAAYDVWSRLAGVLNSGACTDDMEGNDDDDEYPAAHNPANATGAANLSGSMKGVDAACLWTPDHLLLYSAVQRRRAEAAVFLGYIAVPHRLQKELLAVSSEYAFPFGVLTSKLIEAQVLQQNGRFSASLTVARHVERAATRIGYPSLCEAARALEVTAYGNSGCWRGAQRTLARCRPTTAPQRTFVLLQQYAAHLEPLLLSTPGRTEKIECLTRSWIDVLVREGLVAAGAVPDNGDLRVCDTAAGITAVDKLCLYSSLTRACALLGYPIDAIAKRTANCLEMLSARQNIPTPDLCIHGGCEELCEGSLYCG</sequence>
<name>A0A836LKH5_9TRYP</name>
<comment type="caution">
    <text evidence="2">The sequence shown here is derived from an EMBL/GenBank/DDBJ whole genome shotgun (WGS) entry which is preliminary data.</text>
</comment>
<protein>
    <submittedName>
        <fullName evidence="2">Uncharacterized protein</fullName>
    </submittedName>
</protein>
<feature type="compositionally biased region" description="Low complexity" evidence="1">
    <location>
        <begin position="498"/>
        <end position="509"/>
    </location>
</feature>
<keyword evidence="3" id="KW-1185">Reference proteome</keyword>
<dbReference type="Proteomes" id="UP000674318">
    <property type="component" value="Chromosome 6"/>
</dbReference>
<dbReference type="EMBL" id="JAFJZO010000006">
    <property type="protein sequence ID" value="KAG5511243.1"/>
    <property type="molecule type" value="Genomic_DNA"/>
</dbReference>
<dbReference type="OrthoDB" id="241497at2759"/>
<evidence type="ECO:0000313" key="2">
    <source>
        <dbReference type="EMBL" id="KAG5511243.1"/>
    </source>
</evidence>
<feature type="region of interest" description="Disordered" evidence="1">
    <location>
        <begin position="498"/>
        <end position="519"/>
    </location>
</feature>
<reference evidence="2 3" key="1">
    <citation type="submission" date="2021-02" db="EMBL/GenBank/DDBJ databases">
        <title>Porcisia hertigi Genome sequencing and assembly.</title>
        <authorList>
            <person name="Almutairi H."/>
            <person name="Gatherer D."/>
        </authorList>
    </citation>
    <scope>NUCLEOTIDE SEQUENCE [LARGE SCALE GENOMIC DNA]</scope>
    <source>
        <strain evidence="2 3">C119</strain>
    </source>
</reference>
<gene>
    <name evidence="2" type="ORF">JKF63_07185</name>
</gene>
<feature type="compositionally biased region" description="Basic and acidic residues" evidence="1">
    <location>
        <begin position="574"/>
        <end position="586"/>
    </location>
</feature>
<feature type="region of interest" description="Disordered" evidence="1">
    <location>
        <begin position="154"/>
        <end position="182"/>
    </location>
</feature>
<dbReference type="GeneID" id="94293203"/>
<organism evidence="2 3">
    <name type="scientific">Porcisia hertigi</name>
    <dbReference type="NCBI Taxonomy" id="2761500"/>
    <lineage>
        <taxon>Eukaryota</taxon>
        <taxon>Discoba</taxon>
        <taxon>Euglenozoa</taxon>
        <taxon>Kinetoplastea</taxon>
        <taxon>Metakinetoplastina</taxon>
        <taxon>Trypanosomatida</taxon>
        <taxon>Trypanosomatidae</taxon>
        <taxon>Leishmaniinae</taxon>
        <taxon>Porcisia</taxon>
    </lineage>
</organism>
<dbReference type="KEGG" id="phet:94293203"/>
<dbReference type="RefSeq" id="XP_067759564.1">
    <property type="nucleotide sequence ID" value="XM_067903126.1"/>
</dbReference>
<accession>A0A836LKH5</accession>
<evidence type="ECO:0000313" key="3">
    <source>
        <dbReference type="Proteomes" id="UP000674318"/>
    </source>
</evidence>
<dbReference type="AlphaFoldDB" id="A0A836LKH5"/>
<proteinExistence type="predicted"/>